<sequence>MINNYRLSVYKLCLLTVWVVIVLLLSNGCDSKNSNNAINREKYLTEGKKLAATRCSSCHELPNPALLDSYTWETGVMPAMAPKFGFKSFMGSYLVSSGISISKDDWYKIIAYYKAASPKKLLIPKPAAVKDWAIFSLKQPPRIDHKGLQAMTSIIAYNPNDGHIYTGDVGSKLYKWSRDLEPVLVNKFYSPVTDIDFFKTAAEPNSAMITCIGILPPNDARKGKLITIDLNNASAKKNTKLIADSLPRPVKSAYADFNRDGLMDYISCGFGHNQGGLYLMQQQADHQFKKKIIRGVPGSTQVFVEDFNHDGWPDIACLFAQADEGIWLFLNDKKGGFASQNLLHFPSVYGSSSFQLIDFNHDGQLDILYTCGDNNDFSQVLKPYHGVYVFTNQGNWKFKQTYFYHINGCSKAVAADFDHDGDLDIAVIAFFPDFKHYPEEGFTYHEQTTAGKFKVHAIPVNQYGRWITMDVNDIDHDGYPDVLLGNFSAGAKDLMIQKDVEPNWDLYEPFIVLHNNAKNGTQLKADNPK</sequence>
<evidence type="ECO:0000313" key="3">
    <source>
        <dbReference type="Proteomes" id="UP001247620"/>
    </source>
</evidence>
<accession>A0ABU1T617</accession>
<evidence type="ECO:0000313" key="2">
    <source>
        <dbReference type="EMBL" id="MDR6940738.1"/>
    </source>
</evidence>
<evidence type="ECO:0008006" key="4">
    <source>
        <dbReference type="Google" id="ProtNLM"/>
    </source>
</evidence>
<dbReference type="InterPro" id="IPR028994">
    <property type="entry name" value="Integrin_alpha_N"/>
</dbReference>
<dbReference type="SUPFAM" id="SSF46626">
    <property type="entry name" value="Cytochrome c"/>
    <property type="match status" value="1"/>
</dbReference>
<dbReference type="InterPro" id="IPR036909">
    <property type="entry name" value="Cyt_c-like_dom_sf"/>
</dbReference>
<protein>
    <recommendedName>
        <fullName evidence="4">Repeat domain-containing protein</fullName>
    </recommendedName>
</protein>
<comment type="caution">
    <text evidence="2">The sequence shown here is derived from an EMBL/GenBank/DDBJ whole genome shotgun (WGS) entry which is preliminary data.</text>
</comment>
<dbReference type="PANTHER" id="PTHR44103:SF1">
    <property type="entry name" value="PROPROTEIN CONVERTASE P"/>
    <property type="match status" value="1"/>
</dbReference>
<dbReference type="SUPFAM" id="SSF69318">
    <property type="entry name" value="Integrin alpha N-terminal domain"/>
    <property type="match status" value="1"/>
</dbReference>
<dbReference type="InterPro" id="IPR013517">
    <property type="entry name" value="FG-GAP"/>
</dbReference>
<name>A0ABU1T617_9SPHI</name>
<reference evidence="2 3" key="1">
    <citation type="submission" date="2023-07" db="EMBL/GenBank/DDBJ databases">
        <title>Sorghum-associated microbial communities from plants grown in Nebraska, USA.</title>
        <authorList>
            <person name="Schachtman D."/>
        </authorList>
    </citation>
    <scope>NUCLEOTIDE SEQUENCE [LARGE SCALE GENOMIC DNA]</scope>
    <source>
        <strain evidence="2 3">3262</strain>
    </source>
</reference>
<keyword evidence="1" id="KW-0732">Signal</keyword>
<gene>
    <name evidence="2" type="ORF">J2W55_000566</name>
</gene>
<proteinExistence type="predicted"/>
<dbReference type="RefSeq" id="WP_310091699.1">
    <property type="nucleotide sequence ID" value="NZ_JAVDUU010000001.1"/>
</dbReference>
<dbReference type="PANTHER" id="PTHR44103">
    <property type="entry name" value="PROPROTEIN CONVERTASE P"/>
    <property type="match status" value="1"/>
</dbReference>
<keyword evidence="3" id="KW-1185">Reference proteome</keyword>
<dbReference type="Proteomes" id="UP001247620">
    <property type="component" value="Unassembled WGS sequence"/>
</dbReference>
<dbReference type="Gene3D" id="2.130.10.130">
    <property type="entry name" value="Integrin alpha, N-terminal"/>
    <property type="match status" value="2"/>
</dbReference>
<organism evidence="2 3">
    <name type="scientific">Mucilaginibacter pocheonensis</name>
    <dbReference type="NCBI Taxonomy" id="398050"/>
    <lineage>
        <taxon>Bacteria</taxon>
        <taxon>Pseudomonadati</taxon>
        <taxon>Bacteroidota</taxon>
        <taxon>Sphingobacteriia</taxon>
        <taxon>Sphingobacteriales</taxon>
        <taxon>Sphingobacteriaceae</taxon>
        <taxon>Mucilaginibacter</taxon>
    </lineage>
</organism>
<dbReference type="Pfam" id="PF13517">
    <property type="entry name" value="FG-GAP_3"/>
    <property type="match status" value="2"/>
</dbReference>
<evidence type="ECO:0000256" key="1">
    <source>
        <dbReference type="ARBA" id="ARBA00022729"/>
    </source>
</evidence>
<dbReference type="EMBL" id="JAVDUU010000001">
    <property type="protein sequence ID" value="MDR6940738.1"/>
    <property type="molecule type" value="Genomic_DNA"/>
</dbReference>